<dbReference type="GO" id="GO:0051083">
    <property type="term" value="P:'de novo' cotranslational protein folding"/>
    <property type="evidence" value="ECO:0007669"/>
    <property type="project" value="TreeGrafter"/>
</dbReference>
<comment type="function">
    <text evidence="11">Involved in protein export. Acts as a chaperone by maintaining the newly synthesized protein in an open conformation. Functions as a peptidyl-prolyl cis-trans isomerase.</text>
</comment>
<keyword evidence="8 11" id="KW-0413">Isomerase</keyword>
<keyword evidence="9 11" id="KW-0131">Cell cycle</keyword>
<dbReference type="InterPro" id="IPR008880">
    <property type="entry name" value="Trigger_fac_C"/>
</dbReference>
<dbReference type="InterPro" id="IPR046357">
    <property type="entry name" value="PPIase_dom_sf"/>
</dbReference>
<evidence type="ECO:0000256" key="8">
    <source>
        <dbReference type="ARBA" id="ARBA00023235"/>
    </source>
</evidence>
<dbReference type="GO" id="GO:0044183">
    <property type="term" value="F:protein folding chaperone"/>
    <property type="evidence" value="ECO:0007669"/>
    <property type="project" value="TreeGrafter"/>
</dbReference>
<dbReference type="GO" id="GO:0003755">
    <property type="term" value="F:peptidyl-prolyl cis-trans isomerase activity"/>
    <property type="evidence" value="ECO:0007669"/>
    <property type="project" value="UniProtKB-UniRule"/>
</dbReference>
<name>A0A0W0U2T3_9GAMM</name>
<keyword evidence="11" id="KW-0963">Cytoplasm</keyword>
<reference evidence="14 15" key="1">
    <citation type="submission" date="2015-11" db="EMBL/GenBank/DDBJ databases">
        <title>Genomic analysis of 38 Legionella species identifies large and diverse effector repertoires.</title>
        <authorList>
            <person name="Burstein D."/>
            <person name="Amaro F."/>
            <person name="Zusman T."/>
            <person name="Lifshitz Z."/>
            <person name="Cohen O."/>
            <person name="Gilbert J.A."/>
            <person name="Pupko T."/>
            <person name="Shuman H.A."/>
            <person name="Segal G."/>
        </authorList>
    </citation>
    <scope>NUCLEOTIDE SEQUENCE [LARGE SCALE GENOMIC DNA]</scope>
    <source>
        <strain evidence="14 15">ATCC 49504</strain>
    </source>
</reference>
<evidence type="ECO:0000313" key="14">
    <source>
        <dbReference type="EMBL" id="KTD01990.1"/>
    </source>
</evidence>
<dbReference type="PANTHER" id="PTHR30560">
    <property type="entry name" value="TRIGGER FACTOR CHAPERONE AND PEPTIDYL-PROLYL CIS/TRANS ISOMERASE"/>
    <property type="match status" value="1"/>
</dbReference>
<dbReference type="STRING" id="45065.Lgee_0786"/>
<dbReference type="PIRSF" id="PIRSF003095">
    <property type="entry name" value="Trigger_factor"/>
    <property type="match status" value="1"/>
</dbReference>
<evidence type="ECO:0000256" key="6">
    <source>
        <dbReference type="ARBA" id="ARBA00023110"/>
    </source>
</evidence>
<dbReference type="Gene3D" id="1.10.3120.10">
    <property type="entry name" value="Trigger factor, C-terminal domain"/>
    <property type="match status" value="1"/>
</dbReference>
<accession>A0A0W0U2T3</accession>
<evidence type="ECO:0000313" key="15">
    <source>
        <dbReference type="Proteomes" id="UP000054785"/>
    </source>
</evidence>
<sequence>MQVSFETLKGLERKVTISVPTDKIEEEVSLRLKNLARNAKVQGFRPGKAPMNIVVQRYADGVREEVARDMMQSTLFEALKDKDLNPADYPQVEIGTLEKGKDFEYSATFEVFPQFEVHELNKADVEVVEAVVSDKDLDAMMEKLREQNKTWHAVSRTCQNGDKVRIDFEGFLDGVPFEGGRAEGHELVLGSGSMIPGFEEGITGKETGKPFEISVTFPADYGHKDLAGKATTFNITVHEVMESQLPELDDAFAEQFNILEGGIEALKKDIRENMERELSRRLKALNRETTFTKLLEKNAFDLPNALIEREIGHLKHEMYHRLFGPEHSEHEQIPDFPRELFEAQAKRRVHLGLLFAEYVKKHELVADKARVDAIIDSMASAYEHPEQLRAWYASSKERMGEVEALALEELVAEKILEDANCVKKVMDYESVMNPKKGTENAGE</sequence>
<dbReference type="FunFam" id="3.10.50.40:FF:000001">
    <property type="entry name" value="Trigger factor"/>
    <property type="match status" value="1"/>
</dbReference>
<dbReference type="InterPro" id="IPR008881">
    <property type="entry name" value="Trigger_fac_ribosome-bd_bac"/>
</dbReference>
<proteinExistence type="inferred from homology"/>
<comment type="subcellular location">
    <subcellularLocation>
        <location evidence="11">Cytoplasm</location>
    </subcellularLocation>
    <text evidence="11">About half TF is bound to the ribosome near the polypeptide exit tunnel while the other half is free in the cytoplasm.</text>
</comment>
<evidence type="ECO:0000256" key="13">
    <source>
        <dbReference type="RuleBase" id="RU003914"/>
    </source>
</evidence>
<dbReference type="SUPFAM" id="SSF54534">
    <property type="entry name" value="FKBP-like"/>
    <property type="match status" value="1"/>
</dbReference>
<dbReference type="PATRIC" id="fig|45065.4.peg.845"/>
<dbReference type="EMBL" id="LNYC01000023">
    <property type="protein sequence ID" value="KTD01990.1"/>
    <property type="molecule type" value="Genomic_DNA"/>
</dbReference>
<dbReference type="PROSITE" id="PS50059">
    <property type="entry name" value="FKBP_PPIASE"/>
    <property type="match status" value="1"/>
</dbReference>
<evidence type="ECO:0000256" key="9">
    <source>
        <dbReference type="ARBA" id="ARBA00023306"/>
    </source>
</evidence>
<comment type="similarity">
    <text evidence="2 11 13">Belongs to the FKBP-type PPIase family. Tig subfamily.</text>
</comment>
<evidence type="ECO:0000256" key="12">
    <source>
        <dbReference type="PROSITE-ProRule" id="PRU00277"/>
    </source>
</evidence>
<dbReference type="InterPro" id="IPR037041">
    <property type="entry name" value="Trigger_fac_C_sf"/>
</dbReference>
<evidence type="ECO:0000256" key="11">
    <source>
        <dbReference type="HAMAP-Rule" id="MF_00303"/>
    </source>
</evidence>
<dbReference type="InterPro" id="IPR027304">
    <property type="entry name" value="Trigger_fact/SurA_dom_sf"/>
</dbReference>
<comment type="caution">
    <text evidence="14">The sequence shown here is derived from an EMBL/GenBank/DDBJ whole genome shotgun (WGS) entry which is preliminary data.</text>
</comment>
<gene>
    <name evidence="11 14" type="primary">tig</name>
    <name evidence="14" type="ORF">Lgee_0786</name>
</gene>
<comment type="domain">
    <text evidence="11">Consists of 3 domains; the N-terminus binds the ribosome, the middle domain has PPIase activity, while the C-terminus has intrinsic chaperone activity on its own.</text>
</comment>
<evidence type="ECO:0000256" key="2">
    <source>
        <dbReference type="ARBA" id="ARBA00005464"/>
    </source>
</evidence>
<dbReference type="EC" id="5.2.1.8" evidence="3 11"/>
<dbReference type="GO" id="GO:0043335">
    <property type="term" value="P:protein unfolding"/>
    <property type="evidence" value="ECO:0007669"/>
    <property type="project" value="TreeGrafter"/>
</dbReference>
<keyword evidence="15" id="KW-1185">Reference proteome</keyword>
<dbReference type="Pfam" id="PF00254">
    <property type="entry name" value="FKBP_C"/>
    <property type="match status" value="1"/>
</dbReference>
<evidence type="ECO:0000256" key="7">
    <source>
        <dbReference type="ARBA" id="ARBA00023186"/>
    </source>
</evidence>
<dbReference type="OrthoDB" id="9767721at2"/>
<dbReference type="InterPro" id="IPR001179">
    <property type="entry name" value="PPIase_FKBP_dom"/>
</dbReference>
<dbReference type="NCBIfam" id="TIGR00115">
    <property type="entry name" value="tig"/>
    <property type="match status" value="1"/>
</dbReference>
<dbReference type="InterPro" id="IPR005215">
    <property type="entry name" value="Trig_fac"/>
</dbReference>
<dbReference type="GO" id="GO:0051301">
    <property type="term" value="P:cell division"/>
    <property type="evidence" value="ECO:0007669"/>
    <property type="project" value="UniProtKB-KW"/>
</dbReference>
<dbReference type="Proteomes" id="UP000054785">
    <property type="component" value="Unassembled WGS sequence"/>
</dbReference>
<evidence type="ECO:0000256" key="3">
    <source>
        <dbReference type="ARBA" id="ARBA00013194"/>
    </source>
</evidence>
<evidence type="ECO:0000256" key="5">
    <source>
        <dbReference type="ARBA" id="ARBA00022618"/>
    </source>
</evidence>
<keyword evidence="6 11" id="KW-0697">Rotamase</keyword>
<dbReference type="Gene3D" id="3.10.50.40">
    <property type="match status" value="1"/>
</dbReference>
<dbReference type="Pfam" id="PF05697">
    <property type="entry name" value="Trigger_N"/>
    <property type="match status" value="1"/>
</dbReference>
<dbReference type="AlphaFoldDB" id="A0A0W0U2T3"/>
<dbReference type="Gene3D" id="3.30.70.1050">
    <property type="entry name" value="Trigger factor ribosome-binding domain"/>
    <property type="match status" value="1"/>
</dbReference>
<evidence type="ECO:0000256" key="4">
    <source>
        <dbReference type="ARBA" id="ARBA00016902"/>
    </source>
</evidence>
<dbReference type="RefSeq" id="WP_028386111.1">
    <property type="nucleotide sequence ID" value="NZ_CAAAHN010000008.1"/>
</dbReference>
<dbReference type="PANTHER" id="PTHR30560:SF3">
    <property type="entry name" value="TRIGGER FACTOR-LIKE PROTEIN TIG, CHLOROPLASTIC"/>
    <property type="match status" value="1"/>
</dbReference>
<dbReference type="GO" id="GO:0043022">
    <property type="term" value="F:ribosome binding"/>
    <property type="evidence" value="ECO:0007669"/>
    <property type="project" value="TreeGrafter"/>
</dbReference>
<keyword evidence="5 11" id="KW-0132">Cell division</keyword>
<comment type="catalytic activity">
    <reaction evidence="1 11 12">
        <text>[protein]-peptidylproline (omega=180) = [protein]-peptidylproline (omega=0)</text>
        <dbReference type="Rhea" id="RHEA:16237"/>
        <dbReference type="Rhea" id="RHEA-COMP:10747"/>
        <dbReference type="Rhea" id="RHEA-COMP:10748"/>
        <dbReference type="ChEBI" id="CHEBI:83833"/>
        <dbReference type="ChEBI" id="CHEBI:83834"/>
        <dbReference type="EC" id="5.2.1.8"/>
    </reaction>
</comment>
<dbReference type="InterPro" id="IPR036611">
    <property type="entry name" value="Trigger_fac_ribosome-bd_sf"/>
</dbReference>
<organism evidence="14 15">
    <name type="scientific">Legionella geestiana</name>
    <dbReference type="NCBI Taxonomy" id="45065"/>
    <lineage>
        <taxon>Bacteria</taxon>
        <taxon>Pseudomonadati</taxon>
        <taxon>Pseudomonadota</taxon>
        <taxon>Gammaproteobacteria</taxon>
        <taxon>Legionellales</taxon>
        <taxon>Legionellaceae</taxon>
        <taxon>Legionella</taxon>
    </lineage>
</organism>
<protein>
    <recommendedName>
        <fullName evidence="4 11">Trigger factor</fullName>
        <shortName evidence="11">TF</shortName>
        <ecNumber evidence="3 11">5.2.1.8</ecNumber>
    </recommendedName>
    <alternativeName>
        <fullName evidence="10 11">PPIase</fullName>
    </alternativeName>
</protein>
<dbReference type="SUPFAM" id="SSF109998">
    <property type="entry name" value="Triger factor/SurA peptide-binding domain-like"/>
    <property type="match status" value="1"/>
</dbReference>
<dbReference type="HAMAP" id="MF_00303">
    <property type="entry name" value="Trigger_factor_Tig"/>
    <property type="match status" value="1"/>
</dbReference>
<evidence type="ECO:0000256" key="10">
    <source>
        <dbReference type="ARBA" id="ARBA00029986"/>
    </source>
</evidence>
<dbReference type="GO" id="GO:0015031">
    <property type="term" value="P:protein transport"/>
    <property type="evidence" value="ECO:0007669"/>
    <property type="project" value="UniProtKB-UniRule"/>
</dbReference>
<keyword evidence="7 11" id="KW-0143">Chaperone</keyword>
<evidence type="ECO:0000256" key="1">
    <source>
        <dbReference type="ARBA" id="ARBA00000971"/>
    </source>
</evidence>
<dbReference type="Pfam" id="PF05698">
    <property type="entry name" value="Trigger_C"/>
    <property type="match status" value="1"/>
</dbReference>
<dbReference type="GO" id="GO:0005737">
    <property type="term" value="C:cytoplasm"/>
    <property type="evidence" value="ECO:0007669"/>
    <property type="project" value="UniProtKB-SubCell"/>
</dbReference>
<dbReference type="SUPFAM" id="SSF102735">
    <property type="entry name" value="Trigger factor ribosome-binding domain"/>
    <property type="match status" value="1"/>
</dbReference>